<evidence type="ECO:0000256" key="7">
    <source>
        <dbReference type="ARBA" id="ARBA00023136"/>
    </source>
</evidence>
<keyword evidence="7 8" id="KW-0472">Membrane</keyword>
<keyword evidence="4 8" id="KW-0812">Transmembrane</keyword>
<gene>
    <name evidence="10" type="ORF">RUM44_011194</name>
</gene>
<dbReference type="Pfam" id="PF00153">
    <property type="entry name" value="Mito_carr"/>
    <property type="match status" value="3"/>
</dbReference>
<evidence type="ECO:0000256" key="6">
    <source>
        <dbReference type="ARBA" id="ARBA00022989"/>
    </source>
</evidence>
<dbReference type="InterPro" id="IPR050391">
    <property type="entry name" value="Mito_Metabolite_Transporter"/>
</dbReference>
<comment type="similarity">
    <text evidence="2 9">Belongs to the mitochondrial carrier (TC 2.A.29) family.</text>
</comment>
<reference evidence="10 11" key="1">
    <citation type="submission" date="2023-09" db="EMBL/GenBank/DDBJ databases">
        <title>Genomes of two closely related lineages of the louse Polyplax serrata with different host specificities.</title>
        <authorList>
            <person name="Martinu J."/>
            <person name="Tarabai H."/>
            <person name="Stefka J."/>
            <person name="Hypsa V."/>
        </authorList>
    </citation>
    <scope>NUCLEOTIDE SEQUENCE [LARGE SCALE GENOMIC DNA]</scope>
    <source>
        <strain evidence="10">98ZLc_SE</strain>
    </source>
</reference>
<keyword evidence="6" id="KW-1133">Transmembrane helix</keyword>
<feature type="repeat" description="Solcar" evidence="8">
    <location>
        <begin position="29"/>
        <end position="122"/>
    </location>
</feature>
<accession>A0ABR1APD5</accession>
<proteinExistence type="inferred from homology"/>
<dbReference type="Proteomes" id="UP001359485">
    <property type="component" value="Unassembled WGS sequence"/>
</dbReference>
<dbReference type="PANTHER" id="PTHR45618">
    <property type="entry name" value="MITOCHONDRIAL DICARBOXYLATE CARRIER-RELATED"/>
    <property type="match status" value="1"/>
</dbReference>
<evidence type="ECO:0008006" key="12">
    <source>
        <dbReference type="Google" id="ProtNLM"/>
    </source>
</evidence>
<sequence>MYYGLWRFAKLPIIKAAMIQLSKHFQLNDAHLVNKFIFVAPPALPLPPVAETHTLLRKQLTYSGLATTYIISVLAASLAEIATGVIKEEGVLKLWTGITPALYRHVIYSGVRIVTYETLRDKFLQDDPNFEFPLWKSAAVGATAGAFAQFLASPADLVKVQIQMEGKRKLLGLEPRVKSTYHAFTKILTENGVRGLWKGSIPNVQRAALVNLGDLTTYDTTKRIILKNTSLTDNHITHVLSSACAGLVAATMGTPADVVKTRIMNQPTDNHGRGLLYKSSVDCLKKTIQDEGLFALYKGFLPIWIRMAPWSLTFWLSFEQIRHTMGVTAF</sequence>
<feature type="repeat" description="Solcar" evidence="8">
    <location>
        <begin position="132"/>
        <end position="224"/>
    </location>
</feature>
<dbReference type="Gene3D" id="1.50.40.10">
    <property type="entry name" value="Mitochondrial carrier domain"/>
    <property type="match status" value="1"/>
</dbReference>
<organism evidence="10 11">
    <name type="scientific">Polyplax serrata</name>
    <name type="common">Common mouse louse</name>
    <dbReference type="NCBI Taxonomy" id="468196"/>
    <lineage>
        <taxon>Eukaryota</taxon>
        <taxon>Metazoa</taxon>
        <taxon>Ecdysozoa</taxon>
        <taxon>Arthropoda</taxon>
        <taxon>Hexapoda</taxon>
        <taxon>Insecta</taxon>
        <taxon>Pterygota</taxon>
        <taxon>Neoptera</taxon>
        <taxon>Paraneoptera</taxon>
        <taxon>Psocodea</taxon>
        <taxon>Troctomorpha</taxon>
        <taxon>Phthiraptera</taxon>
        <taxon>Anoplura</taxon>
        <taxon>Polyplacidae</taxon>
        <taxon>Polyplax</taxon>
    </lineage>
</organism>
<evidence type="ECO:0000256" key="1">
    <source>
        <dbReference type="ARBA" id="ARBA00004141"/>
    </source>
</evidence>
<dbReference type="PROSITE" id="PS50920">
    <property type="entry name" value="SOLCAR"/>
    <property type="match status" value="3"/>
</dbReference>
<dbReference type="InterPro" id="IPR023395">
    <property type="entry name" value="MCP_dom_sf"/>
</dbReference>
<evidence type="ECO:0000256" key="8">
    <source>
        <dbReference type="PROSITE-ProRule" id="PRU00282"/>
    </source>
</evidence>
<dbReference type="EMBL" id="JAWJWF010000046">
    <property type="protein sequence ID" value="KAK6624335.1"/>
    <property type="molecule type" value="Genomic_DNA"/>
</dbReference>
<evidence type="ECO:0000256" key="4">
    <source>
        <dbReference type="ARBA" id="ARBA00022692"/>
    </source>
</evidence>
<evidence type="ECO:0000256" key="2">
    <source>
        <dbReference type="ARBA" id="ARBA00006375"/>
    </source>
</evidence>
<evidence type="ECO:0000313" key="10">
    <source>
        <dbReference type="EMBL" id="KAK6624335.1"/>
    </source>
</evidence>
<keyword evidence="3 9" id="KW-0813">Transport</keyword>
<protein>
    <recommendedName>
        <fullName evidence="12">Mitochondrial uncoupling protein 4</fullName>
    </recommendedName>
</protein>
<dbReference type="InterPro" id="IPR018108">
    <property type="entry name" value="MCP_transmembrane"/>
</dbReference>
<dbReference type="SUPFAM" id="SSF103506">
    <property type="entry name" value="Mitochondrial carrier"/>
    <property type="match status" value="1"/>
</dbReference>
<evidence type="ECO:0000256" key="9">
    <source>
        <dbReference type="RuleBase" id="RU000488"/>
    </source>
</evidence>
<evidence type="ECO:0000256" key="5">
    <source>
        <dbReference type="ARBA" id="ARBA00022737"/>
    </source>
</evidence>
<comment type="subcellular location">
    <subcellularLocation>
        <location evidence="1">Membrane</location>
        <topology evidence="1">Multi-pass membrane protein</topology>
    </subcellularLocation>
</comment>
<evidence type="ECO:0000313" key="11">
    <source>
        <dbReference type="Proteomes" id="UP001359485"/>
    </source>
</evidence>
<keyword evidence="11" id="KW-1185">Reference proteome</keyword>
<keyword evidence="5" id="KW-0677">Repeat</keyword>
<feature type="repeat" description="Solcar" evidence="8">
    <location>
        <begin position="233"/>
        <end position="324"/>
    </location>
</feature>
<comment type="caution">
    <text evidence="10">The sequence shown here is derived from an EMBL/GenBank/DDBJ whole genome shotgun (WGS) entry which is preliminary data.</text>
</comment>
<evidence type="ECO:0000256" key="3">
    <source>
        <dbReference type="ARBA" id="ARBA00022448"/>
    </source>
</evidence>
<name>A0ABR1APD5_POLSC</name>